<evidence type="ECO:0000313" key="2">
    <source>
        <dbReference type="EnsemblPlants" id="Solyc09g064945.1.1"/>
    </source>
</evidence>
<protein>
    <recommendedName>
        <fullName evidence="4">Reverse transcriptase Ty1/copia-type domain-containing protein</fullName>
    </recommendedName>
</protein>
<dbReference type="EnsemblPlants" id="Solyc09g064945.1.1">
    <property type="protein sequence ID" value="Solyc09g064945.1.1"/>
    <property type="gene ID" value="Solyc09g064945.1"/>
</dbReference>
<evidence type="ECO:0000256" key="1">
    <source>
        <dbReference type="SAM" id="MobiDB-lite"/>
    </source>
</evidence>
<reference evidence="2" key="1">
    <citation type="journal article" date="2012" name="Nature">
        <title>The tomato genome sequence provides insights into fleshy fruit evolution.</title>
        <authorList>
            <consortium name="Tomato Genome Consortium"/>
        </authorList>
    </citation>
    <scope>NUCLEOTIDE SEQUENCE [LARGE SCALE GENOMIC DNA]</scope>
    <source>
        <strain evidence="2">cv. Heinz 1706</strain>
    </source>
</reference>
<dbReference type="Proteomes" id="UP000004994">
    <property type="component" value="Chromosome 9"/>
</dbReference>
<sequence>MGRQPSNLEELNWPKPSNEEVESVSPRKEVLNIKQREGQQGRKGRWNTSKIMRIDFSVRFEMKILGQIECFLGLEVEKSDQSYFLSQKGYAESLLEHFGMGESKDKTAPITIRKTLI</sequence>
<evidence type="ECO:0008006" key="4">
    <source>
        <dbReference type="Google" id="ProtNLM"/>
    </source>
</evidence>
<dbReference type="InParanoid" id="A0A3Q7I559"/>
<proteinExistence type="predicted"/>
<dbReference type="AlphaFoldDB" id="A0A3Q7I559"/>
<keyword evidence="3" id="KW-1185">Reference proteome</keyword>
<feature type="compositionally biased region" description="Basic and acidic residues" evidence="1">
    <location>
        <begin position="25"/>
        <end position="40"/>
    </location>
</feature>
<dbReference type="Gramene" id="Solyc09g064945.1.1">
    <property type="protein sequence ID" value="Solyc09g064945.1.1"/>
    <property type="gene ID" value="Solyc09g064945.1"/>
</dbReference>
<name>A0A3Q7I559_SOLLC</name>
<feature type="region of interest" description="Disordered" evidence="1">
    <location>
        <begin position="1"/>
        <end position="44"/>
    </location>
</feature>
<accession>A0A3Q7I559</accession>
<evidence type="ECO:0000313" key="3">
    <source>
        <dbReference type="Proteomes" id="UP000004994"/>
    </source>
</evidence>
<reference evidence="2" key="2">
    <citation type="submission" date="2019-01" db="UniProtKB">
        <authorList>
            <consortium name="EnsemblPlants"/>
        </authorList>
    </citation>
    <scope>IDENTIFICATION</scope>
    <source>
        <strain evidence="2">cv. Heinz 1706</strain>
    </source>
</reference>
<organism evidence="2">
    <name type="scientific">Solanum lycopersicum</name>
    <name type="common">Tomato</name>
    <name type="synonym">Lycopersicon esculentum</name>
    <dbReference type="NCBI Taxonomy" id="4081"/>
    <lineage>
        <taxon>Eukaryota</taxon>
        <taxon>Viridiplantae</taxon>
        <taxon>Streptophyta</taxon>
        <taxon>Embryophyta</taxon>
        <taxon>Tracheophyta</taxon>
        <taxon>Spermatophyta</taxon>
        <taxon>Magnoliopsida</taxon>
        <taxon>eudicotyledons</taxon>
        <taxon>Gunneridae</taxon>
        <taxon>Pentapetalae</taxon>
        <taxon>asterids</taxon>
        <taxon>lamiids</taxon>
        <taxon>Solanales</taxon>
        <taxon>Solanaceae</taxon>
        <taxon>Solanoideae</taxon>
        <taxon>Solaneae</taxon>
        <taxon>Solanum</taxon>
        <taxon>Solanum subgen. Lycopersicon</taxon>
    </lineage>
</organism>